<name>Q64Q35_BACFR</name>
<dbReference type="CDD" id="cd03349">
    <property type="entry name" value="LbH_XAT"/>
    <property type="match status" value="1"/>
</dbReference>
<evidence type="ECO:0000313" key="5">
    <source>
        <dbReference type="EMBL" id="BAD50396.1"/>
    </source>
</evidence>
<dbReference type="Proteomes" id="UP000002197">
    <property type="component" value="Chromosome"/>
</dbReference>
<dbReference type="Pfam" id="PF00132">
    <property type="entry name" value="Hexapep"/>
    <property type="match status" value="1"/>
</dbReference>
<protein>
    <submittedName>
        <fullName evidence="5">Putative O-acetyltransferase</fullName>
    </submittedName>
</protein>
<dbReference type="InterPro" id="IPR018357">
    <property type="entry name" value="Hexapep_transf_CS"/>
</dbReference>
<dbReference type="OrthoDB" id="9812571at2"/>
<proteinExistence type="inferred from homology"/>
<dbReference type="AlphaFoldDB" id="Q64Q35"/>
<dbReference type="InterPro" id="IPR011004">
    <property type="entry name" value="Trimer_LpxA-like_sf"/>
</dbReference>
<dbReference type="HOGENOM" id="CLU_051638_5_0_10"/>
<dbReference type="PANTHER" id="PTHR43300:SF11">
    <property type="entry name" value="ACETYLTRANSFERASE RV3034C-RELATED"/>
    <property type="match status" value="1"/>
</dbReference>
<gene>
    <name evidence="5" type="ordered locus">BF3653</name>
</gene>
<dbReference type="Gene3D" id="2.160.10.10">
    <property type="entry name" value="Hexapeptide repeat proteins"/>
    <property type="match status" value="1"/>
</dbReference>
<reference evidence="5 6" key="1">
    <citation type="journal article" date="2004" name="Proc. Natl. Acad. Sci. U.S.A.">
        <title>Genomic analysis of Bacteroides fragilis reveals extensive DNA inversions regulating cell surface adaptation.</title>
        <authorList>
            <person name="Kuwahara T."/>
            <person name="Yamashita A."/>
            <person name="Hirakawa H."/>
            <person name="Nakayama H."/>
            <person name="Toh H."/>
            <person name="Okada N."/>
            <person name="Kuhara S."/>
            <person name="Hattori M."/>
            <person name="Hayashi T."/>
            <person name="Ohnishi Y."/>
        </authorList>
    </citation>
    <scope>NUCLEOTIDE SEQUENCE [LARGE SCALE GENOMIC DNA]</scope>
    <source>
        <strain evidence="5 6">YCH46</strain>
    </source>
</reference>
<dbReference type="GO" id="GO:0016746">
    <property type="term" value="F:acyltransferase activity"/>
    <property type="evidence" value="ECO:0007669"/>
    <property type="project" value="UniProtKB-KW"/>
</dbReference>
<dbReference type="InterPro" id="IPR001451">
    <property type="entry name" value="Hexapep"/>
</dbReference>
<sequence length="208" mass="23392">MIMWIKQFLIRKILIFSNVNLRLAKDVCVVKVKFGKNVLLEKGVQLSYSIIGDFSYINYNSFVSHTSIGKFCSVGPFCVIGMGNHPSHSFVSTSPYLYVKGDFLSASLYKEKQNVKIGNDVWIGAHVTIINGVTIGDGAIIGANSVVIRDVPSYAIVGGVPARVIRQRFTDMEINHLNKIQWWDQSEVWLKEKAENMSDIKKFIESNK</sequence>
<dbReference type="InterPro" id="IPR050179">
    <property type="entry name" value="Trans_hexapeptide_repeat"/>
</dbReference>
<dbReference type="PROSITE" id="PS00101">
    <property type="entry name" value="HEXAPEP_TRANSFERASES"/>
    <property type="match status" value="1"/>
</dbReference>
<keyword evidence="2 5" id="KW-0808">Transferase</keyword>
<comment type="similarity">
    <text evidence="1">Belongs to the transferase hexapeptide repeat family.</text>
</comment>
<keyword evidence="4" id="KW-0012">Acyltransferase</keyword>
<evidence type="ECO:0000256" key="3">
    <source>
        <dbReference type="ARBA" id="ARBA00022737"/>
    </source>
</evidence>
<dbReference type="PATRIC" id="fig|295405.11.peg.3506"/>
<dbReference type="STRING" id="295405.BF3653"/>
<evidence type="ECO:0000256" key="2">
    <source>
        <dbReference type="ARBA" id="ARBA00022679"/>
    </source>
</evidence>
<evidence type="ECO:0000256" key="4">
    <source>
        <dbReference type="ARBA" id="ARBA00023315"/>
    </source>
</evidence>
<evidence type="ECO:0000313" key="6">
    <source>
        <dbReference type="Proteomes" id="UP000002197"/>
    </source>
</evidence>
<dbReference type="EMBL" id="AP006841">
    <property type="protein sequence ID" value="BAD50396.1"/>
    <property type="molecule type" value="Genomic_DNA"/>
</dbReference>
<organism evidence="5 6">
    <name type="scientific">Bacteroides fragilis (strain YCH46)</name>
    <dbReference type="NCBI Taxonomy" id="295405"/>
    <lineage>
        <taxon>Bacteria</taxon>
        <taxon>Pseudomonadati</taxon>
        <taxon>Bacteroidota</taxon>
        <taxon>Bacteroidia</taxon>
        <taxon>Bacteroidales</taxon>
        <taxon>Bacteroidaceae</taxon>
        <taxon>Bacteroides</taxon>
    </lineage>
</organism>
<accession>Q64Q35</accession>
<dbReference type="KEGG" id="bfr:BF3653"/>
<keyword evidence="3" id="KW-0677">Repeat</keyword>
<dbReference type="PANTHER" id="PTHR43300">
    <property type="entry name" value="ACETYLTRANSFERASE"/>
    <property type="match status" value="1"/>
</dbReference>
<dbReference type="SUPFAM" id="SSF51161">
    <property type="entry name" value="Trimeric LpxA-like enzymes"/>
    <property type="match status" value="1"/>
</dbReference>
<evidence type="ECO:0000256" key="1">
    <source>
        <dbReference type="ARBA" id="ARBA00007274"/>
    </source>
</evidence>